<dbReference type="RefSeq" id="WP_041127361.1">
    <property type="nucleotide sequence ID" value="NZ_CP010407.1"/>
</dbReference>
<evidence type="ECO:0000313" key="10">
    <source>
        <dbReference type="Proteomes" id="UP000031774"/>
    </source>
</evidence>
<proteinExistence type="inferred from homology"/>
<dbReference type="PANTHER" id="PTHR11552:SF147">
    <property type="entry name" value="CHOLINE DEHYDROGENASE, MITOCHONDRIAL"/>
    <property type="match status" value="1"/>
</dbReference>
<dbReference type="PROSITE" id="PS00624">
    <property type="entry name" value="GMC_OXRED_2"/>
    <property type="match status" value="1"/>
</dbReference>
<organism evidence="9 10">
    <name type="scientific">Streptomyces vietnamensis</name>
    <dbReference type="NCBI Taxonomy" id="362257"/>
    <lineage>
        <taxon>Bacteria</taxon>
        <taxon>Bacillati</taxon>
        <taxon>Actinomycetota</taxon>
        <taxon>Actinomycetes</taxon>
        <taxon>Kitasatosporales</taxon>
        <taxon>Streptomycetaceae</taxon>
        <taxon>Streptomyces</taxon>
    </lineage>
</organism>
<feature type="domain" description="Glucose-methanol-choline oxidoreductase N-terminal" evidence="8">
    <location>
        <begin position="254"/>
        <end position="268"/>
    </location>
</feature>
<evidence type="ECO:0000313" key="9">
    <source>
        <dbReference type="EMBL" id="AJF63276.1"/>
    </source>
</evidence>
<dbReference type="KEGG" id="svt:SVTN_00780"/>
<dbReference type="GO" id="GO:0016020">
    <property type="term" value="C:membrane"/>
    <property type="evidence" value="ECO:0007669"/>
    <property type="project" value="TreeGrafter"/>
</dbReference>
<dbReference type="HOGENOM" id="CLU_002865_7_1_11"/>
<sequence length="504" mass="52707">MSHVPETADVIVVGGGSAGAVLAARLSQDSARAVLLLEAGRVYAPDAYPPALLDAGRVADPDHDWGYTSYGSAEQPELPTPRGKVIGGSSAVNAGVALRARPVDFAAWGEHGVEGWSYDDVLPAFRLLENTPTGDDAYHGRTGPLPIRQRTDEELTPSLRGFVEASVAHGFKRVHDFNGVEQNGTDGYPLNVVDGVRQHTALVYLTADVRRRPNLTIRGDVNIDRVLFDGTTATGVLAADGTVYRSREVILCAGAYGSPAILLRSGIGPSADLTALGIPVVADLPVGQRLQDQPGYYNAYALAPGHLESAPAVGSLLWTASSEAVGGELDLHVSATHLMDGSLSPTGGAIVLLAALTRPESTGTLKLAGRDPALAPLIDANYLGTDRDARRMLEAVKLGRAIARNPLFAPYVAAELTPGDTVTDDAELARIIAANPAVYGHPTSTAPMGGHADPWAVVDSGGAVKGVSALRVADASIIPEVPSATTNVTVMMLAERIYQRFYAN</sequence>
<dbReference type="GO" id="GO:0008812">
    <property type="term" value="F:choline dehydrogenase activity"/>
    <property type="evidence" value="ECO:0007669"/>
    <property type="project" value="TreeGrafter"/>
</dbReference>
<dbReference type="PANTHER" id="PTHR11552">
    <property type="entry name" value="GLUCOSE-METHANOL-CHOLINE GMC OXIDOREDUCTASE"/>
    <property type="match status" value="1"/>
</dbReference>
<dbReference type="AlphaFoldDB" id="A0A0B5HS31"/>
<comment type="cofactor">
    <cofactor evidence="1 5">
        <name>FAD</name>
        <dbReference type="ChEBI" id="CHEBI:57692"/>
    </cofactor>
</comment>
<reference evidence="9 10" key="1">
    <citation type="submission" date="2014-12" db="EMBL/GenBank/DDBJ databases">
        <title>Complete genome sequence of Streptomyces vietnamensis strain GIMV4.0001, a genetic manipulable producer of the benzoisochromanequinone antibiotic granaticin.</title>
        <authorList>
            <person name="Deng M.R."/>
            <person name="Guo J."/>
            <person name="Ma L.Y."/>
            <person name="Feng G.D."/>
            <person name="Mo C.Y."/>
            <person name="Zhu H.H."/>
        </authorList>
    </citation>
    <scope>NUCLEOTIDE SEQUENCE [LARGE SCALE GENOMIC DNA]</scope>
    <source>
        <strain evidence="10">GIMV4.0001</strain>
    </source>
</reference>
<dbReference type="PIRSF" id="PIRSF000137">
    <property type="entry name" value="Alcohol_oxidase"/>
    <property type="match status" value="1"/>
</dbReference>
<evidence type="ECO:0000256" key="4">
    <source>
        <dbReference type="ARBA" id="ARBA00022827"/>
    </source>
</evidence>
<dbReference type="InterPro" id="IPR036188">
    <property type="entry name" value="FAD/NAD-bd_sf"/>
</dbReference>
<protein>
    <submittedName>
        <fullName evidence="9">Dehydrogenase</fullName>
    </submittedName>
</protein>
<dbReference type="InterPro" id="IPR007867">
    <property type="entry name" value="GMC_OxRtase_C"/>
</dbReference>
<dbReference type="EMBL" id="CP010407">
    <property type="protein sequence ID" value="AJF63276.1"/>
    <property type="molecule type" value="Genomic_DNA"/>
</dbReference>
<evidence type="ECO:0000259" key="8">
    <source>
        <dbReference type="PROSITE" id="PS00624"/>
    </source>
</evidence>
<keyword evidence="4 5" id="KW-0274">FAD</keyword>
<feature type="binding site" evidence="5">
    <location>
        <position position="85"/>
    </location>
    <ligand>
        <name>FAD</name>
        <dbReference type="ChEBI" id="CHEBI:57692"/>
    </ligand>
</feature>
<dbReference type="GO" id="GO:0019285">
    <property type="term" value="P:glycine betaine biosynthetic process from choline"/>
    <property type="evidence" value="ECO:0007669"/>
    <property type="project" value="TreeGrafter"/>
</dbReference>
<name>A0A0B5HS31_9ACTN</name>
<dbReference type="InterPro" id="IPR000172">
    <property type="entry name" value="GMC_OxRdtase_N"/>
</dbReference>
<dbReference type="Gene3D" id="3.30.410.40">
    <property type="match status" value="1"/>
</dbReference>
<evidence type="ECO:0000256" key="3">
    <source>
        <dbReference type="ARBA" id="ARBA00022630"/>
    </source>
</evidence>
<dbReference type="Pfam" id="PF05199">
    <property type="entry name" value="GMC_oxred_C"/>
    <property type="match status" value="1"/>
</dbReference>
<dbReference type="PROSITE" id="PS00623">
    <property type="entry name" value="GMC_OXRED_1"/>
    <property type="match status" value="1"/>
</dbReference>
<dbReference type="GO" id="GO:0050660">
    <property type="term" value="F:flavin adenine dinucleotide binding"/>
    <property type="evidence" value="ECO:0007669"/>
    <property type="project" value="InterPro"/>
</dbReference>
<dbReference type="SUPFAM" id="SSF54373">
    <property type="entry name" value="FAD-linked reductases, C-terminal domain"/>
    <property type="match status" value="1"/>
</dbReference>
<comment type="similarity">
    <text evidence="2 6">Belongs to the GMC oxidoreductase family.</text>
</comment>
<feature type="binding site" evidence="5">
    <location>
        <begin position="93"/>
        <end position="96"/>
    </location>
    <ligand>
        <name>FAD</name>
        <dbReference type="ChEBI" id="CHEBI:57692"/>
    </ligand>
</feature>
<feature type="domain" description="Glucose-methanol-choline oxidoreductase N-terminal" evidence="7">
    <location>
        <begin position="83"/>
        <end position="106"/>
    </location>
</feature>
<evidence type="ECO:0000256" key="2">
    <source>
        <dbReference type="ARBA" id="ARBA00010790"/>
    </source>
</evidence>
<feature type="binding site" evidence="5">
    <location>
        <position position="439"/>
    </location>
    <ligand>
        <name>substrate</name>
    </ligand>
</feature>
<keyword evidence="10" id="KW-1185">Reference proteome</keyword>
<accession>A0A0B5HS31</accession>
<evidence type="ECO:0000256" key="6">
    <source>
        <dbReference type="RuleBase" id="RU003968"/>
    </source>
</evidence>
<evidence type="ECO:0000256" key="5">
    <source>
        <dbReference type="PIRSR" id="PIRSR000137-2"/>
    </source>
</evidence>
<dbReference type="InterPro" id="IPR012132">
    <property type="entry name" value="GMC_OxRdtase"/>
</dbReference>
<dbReference type="Gene3D" id="3.50.50.60">
    <property type="entry name" value="FAD/NAD(P)-binding domain"/>
    <property type="match status" value="1"/>
</dbReference>
<evidence type="ECO:0000259" key="7">
    <source>
        <dbReference type="PROSITE" id="PS00623"/>
    </source>
</evidence>
<dbReference type="SUPFAM" id="SSF51905">
    <property type="entry name" value="FAD/NAD(P)-binding domain"/>
    <property type="match status" value="1"/>
</dbReference>
<evidence type="ECO:0000256" key="1">
    <source>
        <dbReference type="ARBA" id="ARBA00001974"/>
    </source>
</evidence>
<dbReference type="STRING" id="362257.SVTN_00780"/>
<dbReference type="Pfam" id="PF00732">
    <property type="entry name" value="GMC_oxred_N"/>
    <property type="match status" value="1"/>
</dbReference>
<gene>
    <name evidence="9" type="ORF">SVTN_00780</name>
</gene>
<dbReference type="Proteomes" id="UP000031774">
    <property type="component" value="Chromosome"/>
</dbReference>
<keyword evidence="3 6" id="KW-0285">Flavoprotein</keyword>